<protein>
    <submittedName>
        <fullName evidence="2">Uncharacterized protein</fullName>
    </submittedName>
</protein>
<sequence length="427" mass="48549">MGQSMLGWKADDFFVAVKQHLDSIRPGSFGELCMVFGSAAAHVMHVFERLNNDQLSQVLENIHRISGVVSREVQHLDIDRFHETLKVIKKMTGIAVKELEQFNVDHIRDTFKSFQHTTDVATRKLAQVNVNRLHDTLNVTQRMAENITLAVQTVPSVLSMFVLILLFIGFMIALGAFTFIRVLRNLDKCANKISKDMQALSATSITQGNLNHQRQFAESVYKFIQFRDRLGDLASNQHHIESAVREDHQYIVYHPSSDWHTTFFAKATEGWSQDSFDECKEELLLKRVRLFNNSEAFAAYIRDLDGLDTRSAIHILFPSTHTYDFPITLHIPKTAQPVKIVGQTDCSGQPYCRACIIGVDSSDVVDVGLLLEHEAPDHKPSRSVDTKIYPVLWLMIVVLWLGDRLGESIEVAQDITLIAWDYLRGVR</sequence>
<gene>
    <name evidence="2" type="ORF">D6D13_01498</name>
</gene>
<comment type="caution">
    <text evidence="2">The sequence shown here is derived from an EMBL/GenBank/DDBJ whole genome shotgun (WGS) entry which is preliminary data.</text>
</comment>
<evidence type="ECO:0000313" key="2">
    <source>
        <dbReference type="EMBL" id="THX16661.1"/>
    </source>
</evidence>
<dbReference type="Pfam" id="PF20219">
    <property type="entry name" value="DUF6579"/>
    <property type="match status" value="1"/>
</dbReference>
<dbReference type="InterPro" id="IPR046486">
    <property type="entry name" value="DUF6579"/>
</dbReference>
<name>A0A4S9D8E0_AURPU</name>
<proteinExistence type="predicted"/>
<accession>A0A4S9D8E0</accession>
<keyword evidence="1" id="KW-1133">Transmembrane helix</keyword>
<keyword evidence="1" id="KW-0472">Membrane</keyword>
<reference evidence="2" key="1">
    <citation type="submission" date="2018-10" db="EMBL/GenBank/DDBJ databases">
        <title>Fifty Aureobasidium pullulans genomes reveal a recombining polyextremotolerant generalist.</title>
        <authorList>
            <person name="Gostincar C."/>
            <person name="Turk M."/>
            <person name="Zajc J."/>
            <person name="Gunde-Cimerman N."/>
        </authorList>
    </citation>
    <scope>NUCLEOTIDE SEQUENCE [LARGE SCALE GENOMIC DNA]</scope>
    <source>
        <strain evidence="2">EXF-10085</strain>
    </source>
</reference>
<dbReference type="EMBL" id="QZAS01000003">
    <property type="protein sequence ID" value="THX16661.1"/>
    <property type="molecule type" value="Genomic_DNA"/>
</dbReference>
<feature type="transmembrane region" description="Helical" evidence="1">
    <location>
        <begin position="157"/>
        <end position="183"/>
    </location>
</feature>
<keyword evidence="1" id="KW-0812">Transmembrane</keyword>
<organism evidence="2">
    <name type="scientific">Aureobasidium pullulans</name>
    <name type="common">Black yeast</name>
    <name type="synonym">Pullularia pullulans</name>
    <dbReference type="NCBI Taxonomy" id="5580"/>
    <lineage>
        <taxon>Eukaryota</taxon>
        <taxon>Fungi</taxon>
        <taxon>Dikarya</taxon>
        <taxon>Ascomycota</taxon>
        <taxon>Pezizomycotina</taxon>
        <taxon>Dothideomycetes</taxon>
        <taxon>Dothideomycetidae</taxon>
        <taxon>Dothideales</taxon>
        <taxon>Saccotheciaceae</taxon>
        <taxon>Aureobasidium</taxon>
    </lineage>
</organism>
<dbReference type="AlphaFoldDB" id="A0A4S9D8E0"/>
<evidence type="ECO:0000256" key="1">
    <source>
        <dbReference type="SAM" id="Phobius"/>
    </source>
</evidence>